<dbReference type="OrthoDB" id="3268477at2"/>
<protein>
    <recommendedName>
        <fullName evidence="3">SPOR domain-containing protein</fullName>
    </recommendedName>
</protein>
<comment type="caution">
    <text evidence="1">The sequence shown here is derived from an EMBL/GenBank/DDBJ whole genome shotgun (WGS) entry which is preliminary data.</text>
</comment>
<sequence>MTDDDHLWFYCISDGSVRQGKEARGVDRMGPYPDRATAARALEIAAERNKAADKSDDDWNN</sequence>
<evidence type="ECO:0008006" key="3">
    <source>
        <dbReference type="Google" id="ProtNLM"/>
    </source>
</evidence>
<dbReference type="Proteomes" id="UP000316256">
    <property type="component" value="Unassembled WGS sequence"/>
</dbReference>
<accession>A0A541BMH0</accession>
<dbReference type="RefSeq" id="WP_142097656.1">
    <property type="nucleotide sequence ID" value="NZ_VIGH01000003.1"/>
</dbReference>
<proteinExistence type="predicted"/>
<dbReference type="AlphaFoldDB" id="A0A541BMH0"/>
<evidence type="ECO:0000313" key="2">
    <source>
        <dbReference type="Proteomes" id="UP000316256"/>
    </source>
</evidence>
<reference evidence="1 2" key="1">
    <citation type="submission" date="2019-06" db="EMBL/GenBank/DDBJ databases">
        <title>Rhodococcus spaelei sp. nov., isolated from a cave.</title>
        <authorList>
            <person name="Lee S.D."/>
        </authorList>
    </citation>
    <scope>NUCLEOTIDE SEQUENCE [LARGE SCALE GENOMIC DNA]</scope>
    <source>
        <strain evidence="1 2">C9-5</strain>
    </source>
</reference>
<organism evidence="1 2">
    <name type="scientific">Rhodococcus spelaei</name>
    <dbReference type="NCBI Taxonomy" id="2546320"/>
    <lineage>
        <taxon>Bacteria</taxon>
        <taxon>Bacillati</taxon>
        <taxon>Actinomycetota</taxon>
        <taxon>Actinomycetes</taxon>
        <taxon>Mycobacteriales</taxon>
        <taxon>Nocardiaceae</taxon>
        <taxon>Rhodococcus</taxon>
    </lineage>
</organism>
<evidence type="ECO:0000313" key="1">
    <source>
        <dbReference type="EMBL" id="TQF73525.1"/>
    </source>
</evidence>
<dbReference type="EMBL" id="VIGH01000003">
    <property type="protein sequence ID" value="TQF73525.1"/>
    <property type="molecule type" value="Genomic_DNA"/>
</dbReference>
<name>A0A541BMH0_9NOCA</name>
<keyword evidence="2" id="KW-1185">Reference proteome</keyword>
<gene>
    <name evidence="1" type="ORF">FK531_08545</name>
</gene>